<dbReference type="GeneID" id="93150350"/>
<protein>
    <submittedName>
        <fullName evidence="3">PrgI family protein</fullName>
    </submittedName>
</protein>
<accession>A0A174WSN3</accession>
<dbReference type="Pfam" id="PF12666">
    <property type="entry name" value="PrgI"/>
    <property type="match status" value="1"/>
</dbReference>
<comment type="caution">
    <text evidence="3">The sequence shown here is derived from an EMBL/GenBank/DDBJ whole genome shotgun (WGS) entry which is preliminary data.</text>
</comment>
<evidence type="ECO:0000256" key="1">
    <source>
        <dbReference type="SAM" id="Phobius"/>
    </source>
</evidence>
<evidence type="ECO:0000313" key="5">
    <source>
        <dbReference type="Proteomes" id="UP000434223"/>
    </source>
</evidence>
<proteinExistence type="predicted"/>
<keyword evidence="1" id="KW-0812">Transmembrane</keyword>
<keyword evidence="1" id="KW-1133">Transmembrane helix</keyword>
<reference evidence="3 4" key="1">
    <citation type="submission" date="2018-08" db="EMBL/GenBank/DDBJ databases">
        <title>A genome reference for cultivated species of the human gut microbiota.</title>
        <authorList>
            <person name="Zou Y."/>
            <person name="Xue W."/>
            <person name="Luo G."/>
        </authorList>
    </citation>
    <scope>NUCLEOTIDE SEQUENCE [LARGE SCALE GENOMIC DNA]</scope>
    <source>
        <strain evidence="3 4">TM09-12</strain>
    </source>
</reference>
<reference evidence="2 5" key="2">
    <citation type="submission" date="2019-09" db="EMBL/GenBank/DDBJ databases">
        <title>Draft genome sequencing of Hungatella hathewayi 123Y-2.</title>
        <authorList>
            <person name="Lv Q."/>
            <person name="Li S."/>
        </authorList>
    </citation>
    <scope>NUCLEOTIDE SEQUENCE [LARGE SCALE GENOMIC DNA]</scope>
    <source>
        <strain evidence="2 5">123Y-2</strain>
    </source>
</reference>
<feature type="transmembrane region" description="Helical" evidence="1">
    <location>
        <begin position="142"/>
        <end position="160"/>
    </location>
</feature>
<evidence type="ECO:0000313" key="3">
    <source>
        <dbReference type="EMBL" id="RGJ06095.1"/>
    </source>
</evidence>
<dbReference type="Proteomes" id="UP000434223">
    <property type="component" value="Unassembled WGS sequence"/>
</dbReference>
<dbReference type="RefSeq" id="WP_006775119.1">
    <property type="nucleotide sequence ID" value="NZ_CABJBJ010000011.1"/>
</dbReference>
<evidence type="ECO:0000313" key="2">
    <source>
        <dbReference type="EMBL" id="MUB62643.1"/>
    </source>
</evidence>
<dbReference type="Proteomes" id="UP000263014">
    <property type="component" value="Unassembled WGS sequence"/>
</dbReference>
<feature type="transmembrane region" description="Helical" evidence="1">
    <location>
        <begin position="50"/>
        <end position="68"/>
    </location>
</feature>
<dbReference type="EMBL" id="WNME01000003">
    <property type="protein sequence ID" value="MUB62643.1"/>
    <property type="molecule type" value="Genomic_DNA"/>
</dbReference>
<dbReference type="AlphaFoldDB" id="A0A174WSN3"/>
<dbReference type="EMBL" id="QSON01000003">
    <property type="protein sequence ID" value="RGJ06095.1"/>
    <property type="molecule type" value="Genomic_DNA"/>
</dbReference>
<feature type="transmembrane region" description="Helical" evidence="1">
    <location>
        <begin position="25"/>
        <end position="43"/>
    </location>
</feature>
<evidence type="ECO:0000313" key="4">
    <source>
        <dbReference type="Proteomes" id="UP000263014"/>
    </source>
</evidence>
<keyword evidence="1" id="KW-0472">Membrane</keyword>
<sequence length="164" mass="18436">MDIEISRDLQHYKESFVMGLTAKQFIFSALSLGAGAGVVLGLYNKIGMTLSCYLATPIVVPIALTGFYNHNGLSFWQTVRKMIKMSFFNKPCLYRSTEDVELIKEAFAEEQKLIAQQQKKEAKAHPDGKEDFHAVKKRAKRLIILTVGILTVTVAGVLAYKFMR</sequence>
<name>A0A174WSN3_9FIRM</name>
<dbReference type="InterPro" id="IPR024414">
    <property type="entry name" value="Uncharacterised_PrgI"/>
</dbReference>
<organism evidence="3 4">
    <name type="scientific">Hungatella hathewayi</name>
    <dbReference type="NCBI Taxonomy" id="154046"/>
    <lineage>
        <taxon>Bacteria</taxon>
        <taxon>Bacillati</taxon>
        <taxon>Bacillota</taxon>
        <taxon>Clostridia</taxon>
        <taxon>Lachnospirales</taxon>
        <taxon>Lachnospiraceae</taxon>
        <taxon>Hungatella</taxon>
    </lineage>
</organism>
<dbReference type="OrthoDB" id="2060747at2"/>
<gene>
    <name evidence="3" type="ORF">DXD79_08860</name>
    <name evidence="2" type="ORF">GNE07_06125</name>
</gene>